<comment type="caution">
    <text evidence="11">The sequence shown here is derived from an EMBL/GenBank/DDBJ whole genome shotgun (WGS) entry which is preliminary data.</text>
</comment>
<dbReference type="RefSeq" id="WP_059052781.1">
    <property type="nucleotide sequence ID" value="NZ_LOJF01000001.1"/>
</dbReference>
<dbReference type="GO" id="GO:0003961">
    <property type="term" value="F:O-acetylhomoserine aminocarboxypropyltransferase activity"/>
    <property type="evidence" value="ECO:0007669"/>
    <property type="project" value="TreeGrafter"/>
</dbReference>
<evidence type="ECO:0000256" key="5">
    <source>
        <dbReference type="ARBA" id="ARBA00047175"/>
    </source>
</evidence>
<dbReference type="CDD" id="cd00614">
    <property type="entry name" value="CGS_like"/>
    <property type="match status" value="1"/>
</dbReference>
<sequence length="439" mass="46365">MAFELNPDFAKDPEKHFNTLQVHAGWSPDPTTGSAALPVYASAAFEFKDAEDGAAKFALSRPGNVYGRLTNTTTDAVAARVAAIEGGTGAVAVASGHAAEILALTNLVGAGDEIVASDSLYGGTWNIFLHTLGDLGVKTTFVENNDIDAFVAATTPKTKLWYVETIGNPLVDVADVPAIVEAANSLPSPVPVFVDNTFATPYLYRPAEDGAAVVIESLTKWIGGHGATLGGAVIDTGKFNWKQDPEKWHTLAQPDPSYHGIVFADAAPAAPFATRVLANKLRDFGPTLSPYAAQLIGLGIEDLSLRVQRHSDNALAVAKYLQENPKVSWVRYSGLEGDPSHEVASRILHHGFGGVVVFGVKGGREAGLNVVNNVKLFTHLANVGDAKSLIIHPASTTHSQLTAEQLKAAHLSEDLIRLSIGIEDVDDIIADLDQALANA</sequence>
<comment type="cofactor">
    <cofactor evidence="1 10">
        <name>pyridoxal 5'-phosphate</name>
        <dbReference type="ChEBI" id="CHEBI:597326"/>
    </cofactor>
</comment>
<keyword evidence="12" id="KW-1185">Reference proteome</keyword>
<dbReference type="Pfam" id="PF01053">
    <property type="entry name" value="Cys_Met_Meta_PP"/>
    <property type="match status" value="1"/>
</dbReference>
<reference evidence="11 12" key="1">
    <citation type="submission" date="2015-12" db="EMBL/GenBank/DDBJ databases">
        <title>Draft Genome Sequence of Olsenella scatoligenes SK9K4T; a Producer of 3-Methylindole- (skatole) and 4-Methylphenol- (p-cresol) Isolated from Pig Feces.</title>
        <authorList>
            <person name="Li X."/>
            <person name="Borg B."/>
            <person name="Canibe N."/>
        </authorList>
    </citation>
    <scope>NUCLEOTIDE SEQUENCE [LARGE SCALE GENOMIC DNA]</scope>
    <source>
        <strain evidence="11 12">SK9K4</strain>
    </source>
</reference>
<dbReference type="GO" id="GO:0019346">
    <property type="term" value="P:transsulfuration"/>
    <property type="evidence" value="ECO:0007669"/>
    <property type="project" value="InterPro"/>
</dbReference>
<evidence type="ECO:0000256" key="9">
    <source>
        <dbReference type="PIRSR" id="PIRSR001434-2"/>
    </source>
</evidence>
<dbReference type="PIRSF" id="PIRSF001434">
    <property type="entry name" value="CGS"/>
    <property type="match status" value="1"/>
</dbReference>
<dbReference type="Proteomes" id="UP000054078">
    <property type="component" value="Unassembled WGS sequence"/>
</dbReference>
<evidence type="ECO:0000313" key="12">
    <source>
        <dbReference type="Proteomes" id="UP000054078"/>
    </source>
</evidence>
<name>A0A100YWG9_TRASO</name>
<dbReference type="GO" id="GO:0047982">
    <property type="term" value="F:homocysteine desulfhydrase activity"/>
    <property type="evidence" value="ECO:0007669"/>
    <property type="project" value="UniProtKB-EC"/>
</dbReference>
<dbReference type="AlphaFoldDB" id="A0A100YWG9"/>
<dbReference type="GO" id="GO:0030170">
    <property type="term" value="F:pyridoxal phosphate binding"/>
    <property type="evidence" value="ECO:0007669"/>
    <property type="project" value="InterPro"/>
</dbReference>
<feature type="modified residue" description="N6-(pyridoxal phosphate)lysine" evidence="9">
    <location>
        <position position="220"/>
    </location>
</feature>
<evidence type="ECO:0000313" key="11">
    <source>
        <dbReference type="EMBL" id="KUH58972.1"/>
    </source>
</evidence>
<dbReference type="EMBL" id="LOJF01000001">
    <property type="protein sequence ID" value="KUH58972.1"/>
    <property type="molecule type" value="Genomic_DNA"/>
</dbReference>
<evidence type="ECO:0000256" key="2">
    <source>
        <dbReference type="ARBA" id="ARBA00009077"/>
    </source>
</evidence>
<dbReference type="GO" id="GO:0018826">
    <property type="term" value="F:methionine gamma-lyase activity"/>
    <property type="evidence" value="ECO:0007669"/>
    <property type="project" value="UniProtKB-EC"/>
</dbReference>
<dbReference type="GO" id="GO:0005737">
    <property type="term" value="C:cytoplasm"/>
    <property type="evidence" value="ECO:0007669"/>
    <property type="project" value="TreeGrafter"/>
</dbReference>
<keyword evidence="4 9" id="KW-0663">Pyridoxal phosphate</keyword>
<dbReference type="InterPro" id="IPR000277">
    <property type="entry name" value="Cys/Met-Metab_PyrdxlP-dep_enz"/>
</dbReference>
<proteinExistence type="inferred from homology"/>
<dbReference type="GO" id="GO:0071269">
    <property type="term" value="P:L-homocysteine biosynthetic process"/>
    <property type="evidence" value="ECO:0007669"/>
    <property type="project" value="TreeGrafter"/>
</dbReference>
<evidence type="ECO:0000256" key="7">
    <source>
        <dbReference type="ARBA" id="ARBA00048780"/>
    </source>
</evidence>
<protein>
    <recommendedName>
        <fullName evidence="5">homocysteine desulfhydrase</fullName>
        <ecNumber evidence="5">4.4.1.2</ecNumber>
    </recommendedName>
    <alternativeName>
        <fullName evidence="6">Homocysteine desulfhydrase</fullName>
    </alternativeName>
</protein>
<dbReference type="Gene3D" id="3.40.640.10">
    <property type="entry name" value="Type I PLP-dependent aspartate aminotransferase-like (Major domain)"/>
    <property type="match status" value="1"/>
</dbReference>
<comment type="catalytic activity">
    <reaction evidence="8">
        <text>L-methionine + H2O = methanethiol + 2-oxobutanoate + NH4(+)</text>
        <dbReference type="Rhea" id="RHEA:23800"/>
        <dbReference type="ChEBI" id="CHEBI:15377"/>
        <dbReference type="ChEBI" id="CHEBI:16007"/>
        <dbReference type="ChEBI" id="CHEBI:16763"/>
        <dbReference type="ChEBI" id="CHEBI:28938"/>
        <dbReference type="ChEBI" id="CHEBI:57844"/>
        <dbReference type="EC" id="4.4.1.11"/>
    </reaction>
    <physiologicalReaction direction="left-to-right" evidence="8">
        <dbReference type="Rhea" id="RHEA:23801"/>
    </physiologicalReaction>
</comment>
<dbReference type="GO" id="GO:0004124">
    <property type="term" value="F:cysteine synthase activity"/>
    <property type="evidence" value="ECO:0007669"/>
    <property type="project" value="TreeGrafter"/>
</dbReference>
<evidence type="ECO:0000256" key="1">
    <source>
        <dbReference type="ARBA" id="ARBA00001933"/>
    </source>
</evidence>
<dbReference type="InterPro" id="IPR015424">
    <property type="entry name" value="PyrdxlP-dep_Trfase"/>
</dbReference>
<gene>
    <name evidence="11" type="ORF">AUL39_01105</name>
</gene>
<evidence type="ECO:0000256" key="4">
    <source>
        <dbReference type="ARBA" id="ARBA00022898"/>
    </source>
</evidence>
<keyword evidence="3 11" id="KW-0808">Transferase</keyword>
<accession>A0A100YWG9</accession>
<organism evidence="11 12">
    <name type="scientific">Tractidigestivibacter scatoligenes</name>
    <name type="common">Olsenella scatoligenes</name>
    <dbReference type="NCBI Taxonomy" id="1299998"/>
    <lineage>
        <taxon>Bacteria</taxon>
        <taxon>Bacillati</taxon>
        <taxon>Actinomycetota</taxon>
        <taxon>Coriobacteriia</taxon>
        <taxon>Coriobacteriales</taxon>
        <taxon>Atopobiaceae</taxon>
        <taxon>Tractidigestivibacter</taxon>
    </lineage>
</organism>
<dbReference type="STRING" id="1299998.AUL39_01105"/>
<comment type="catalytic activity">
    <reaction evidence="7">
        <text>L-homocysteine + H2O = 2-oxobutanoate + hydrogen sulfide + NH4(+) + H(+)</text>
        <dbReference type="Rhea" id="RHEA:14501"/>
        <dbReference type="ChEBI" id="CHEBI:15377"/>
        <dbReference type="ChEBI" id="CHEBI:15378"/>
        <dbReference type="ChEBI" id="CHEBI:16763"/>
        <dbReference type="ChEBI" id="CHEBI:28938"/>
        <dbReference type="ChEBI" id="CHEBI:29919"/>
        <dbReference type="ChEBI" id="CHEBI:58199"/>
        <dbReference type="EC" id="4.4.1.2"/>
    </reaction>
    <physiologicalReaction direction="left-to-right" evidence="7">
        <dbReference type="Rhea" id="RHEA:14502"/>
    </physiologicalReaction>
</comment>
<dbReference type="Gene3D" id="3.90.1150.10">
    <property type="entry name" value="Aspartate Aminotransferase, domain 1"/>
    <property type="match status" value="1"/>
</dbReference>
<evidence type="ECO:0000256" key="8">
    <source>
        <dbReference type="ARBA" id="ARBA00052699"/>
    </source>
</evidence>
<dbReference type="OrthoDB" id="9780685at2"/>
<dbReference type="SUPFAM" id="SSF53383">
    <property type="entry name" value="PLP-dependent transferases"/>
    <property type="match status" value="1"/>
</dbReference>
<evidence type="ECO:0000256" key="10">
    <source>
        <dbReference type="RuleBase" id="RU362118"/>
    </source>
</evidence>
<dbReference type="InterPro" id="IPR006235">
    <property type="entry name" value="OAc-hSer/O-AcSer_sulfhydrylase"/>
</dbReference>
<dbReference type="PANTHER" id="PTHR43797">
    <property type="entry name" value="HOMOCYSTEINE/CYSTEINE SYNTHASE"/>
    <property type="match status" value="1"/>
</dbReference>
<dbReference type="EC" id="4.4.1.2" evidence="5"/>
<dbReference type="FunFam" id="3.40.640.10:FF:000046">
    <property type="entry name" value="Cystathionine gamma-lyase"/>
    <property type="match status" value="1"/>
</dbReference>
<dbReference type="GO" id="GO:0006535">
    <property type="term" value="P:cysteine biosynthetic process from serine"/>
    <property type="evidence" value="ECO:0007669"/>
    <property type="project" value="TreeGrafter"/>
</dbReference>
<evidence type="ECO:0000256" key="6">
    <source>
        <dbReference type="ARBA" id="ARBA00047199"/>
    </source>
</evidence>
<dbReference type="NCBIfam" id="TIGR01326">
    <property type="entry name" value="OAH_OAS_sulfhy"/>
    <property type="match status" value="1"/>
</dbReference>
<dbReference type="InterPro" id="IPR015422">
    <property type="entry name" value="PyrdxlP-dep_Trfase_small"/>
</dbReference>
<comment type="similarity">
    <text evidence="2 10">Belongs to the trans-sulfuration enzymes family.</text>
</comment>
<dbReference type="PANTHER" id="PTHR43797:SF2">
    <property type="entry name" value="HOMOCYSTEINE_CYSTEINE SYNTHASE"/>
    <property type="match status" value="1"/>
</dbReference>
<dbReference type="InterPro" id="IPR015421">
    <property type="entry name" value="PyrdxlP-dep_Trfase_major"/>
</dbReference>
<evidence type="ECO:0000256" key="3">
    <source>
        <dbReference type="ARBA" id="ARBA00022679"/>
    </source>
</evidence>